<protein>
    <submittedName>
        <fullName evidence="2">Uncharacterized protein</fullName>
    </submittedName>
</protein>
<dbReference type="Proteomes" id="UP001620645">
    <property type="component" value="Unassembled WGS sequence"/>
</dbReference>
<dbReference type="AlphaFoldDB" id="A0ABD2K0L1"/>
<feature type="compositionally biased region" description="Polar residues" evidence="1">
    <location>
        <begin position="362"/>
        <end position="380"/>
    </location>
</feature>
<dbReference type="InterPro" id="IPR038538">
    <property type="entry name" value="MTERF_sf"/>
</dbReference>
<accession>A0ABD2K0L1</accession>
<dbReference type="Gene3D" id="1.25.70.10">
    <property type="entry name" value="Transcription termination factor 3, mitochondrial"/>
    <property type="match status" value="1"/>
</dbReference>
<organism evidence="2 3">
    <name type="scientific">Heterodera schachtii</name>
    <name type="common">Sugarbeet cyst nematode worm</name>
    <name type="synonym">Tylenchus schachtii</name>
    <dbReference type="NCBI Taxonomy" id="97005"/>
    <lineage>
        <taxon>Eukaryota</taxon>
        <taxon>Metazoa</taxon>
        <taxon>Ecdysozoa</taxon>
        <taxon>Nematoda</taxon>
        <taxon>Chromadorea</taxon>
        <taxon>Rhabditida</taxon>
        <taxon>Tylenchina</taxon>
        <taxon>Tylenchomorpha</taxon>
        <taxon>Tylenchoidea</taxon>
        <taxon>Heteroderidae</taxon>
        <taxon>Heteroderinae</taxon>
        <taxon>Heterodera</taxon>
    </lineage>
</organism>
<comment type="caution">
    <text evidence="2">The sequence shown here is derived from an EMBL/GenBank/DDBJ whole genome shotgun (WGS) entry which is preliminary data.</text>
</comment>
<name>A0ABD2K0L1_HETSC</name>
<proteinExistence type="predicted"/>
<evidence type="ECO:0000256" key="1">
    <source>
        <dbReference type="SAM" id="MobiDB-lite"/>
    </source>
</evidence>
<evidence type="ECO:0000313" key="2">
    <source>
        <dbReference type="EMBL" id="KAL3096440.1"/>
    </source>
</evidence>
<feature type="compositionally biased region" description="Basic residues" evidence="1">
    <location>
        <begin position="381"/>
        <end position="395"/>
    </location>
</feature>
<dbReference type="EMBL" id="JBICCN010000069">
    <property type="protein sequence ID" value="KAL3096440.1"/>
    <property type="molecule type" value="Genomic_DNA"/>
</dbReference>
<sequence>MSQKAENFGGQLDGINVGCDHWPNVAQKRLQSSVNDRKGIDDGQINWSGSENWTKKVEKKNNKKSFASPYCNGFESDDSLWQRLLRNLHLMPTLRDVKAKIFWLVKRCGVHETDIGPYLTSNPYFLLQSFDDLKALLEYLQFRRFSRRQIAKLIMECRYWLNTPQEHIDARLGWLQRQFHLRADEQQRLAIVKEPRLIQFGVGPMVTPHLRPGHLRPGHLRPSQNRTFAARLLRPDICVPDICGSDICGPSQNRTFAARLLWPDICVPDICGSDICGPSQNRTFAARLLRPDICVPDICGPFLKGHFRTFAAQFFVDFAAQAKIGHLRPDICGFTQISSLFFTIIPQKSRRKCPIWLGPQMSEPQMSGPQMPGTQMSGHRSNSRGKNSHYVIRRP</sequence>
<evidence type="ECO:0000313" key="3">
    <source>
        <dbReference type="Proteomes" id="UP001620645"/>
    </source>
</evidence>
<keyword evidence="3" id="KW-1185">Reference proteome</keyword>
<feature type="region of interest" description="Disordered" evidence="1">
    <location>
        <begin position="361"/>
        <end position="395"/>
    </location>
</feature>
<gene>
    <name evidence="2" type="ORF">niasHS_004132</name>
</gene>
<reference evidence="2 3" key="1">
    <citation type="submission" date="2024-10" db="EMBL/GenBank/DDBJ databases">
        <authorList>
            <person name="Kim D."/>
        </authorList>
    </citation>
    <scope>NUCLEOTIDE SEQUENCE [LARGE SCALE GENOMIC DNA]</scope>
    <source>
        <strain evidence="2">Taebaek</strain>
    </source>
</reference>